<dbReference type="SUPFAM" id="SSF141523">
    <property type="entry name" value="L,D-transpeptidase catalytic domain-like"/>
    <property type="match status" value="1"/>
</dbReference>
<evidence type="ECO:0000259" key="9">
    <source>
        <dbReference type="PROSITE" id="PS52029"/>
    </source>
</evidence>
<feature type="compositionally biased region" description="Low complexity" evidence="7">
    <location>
        <begin position="51"/>
        <end position="67"/>
    </location>
</feature>
<dbReference type="CDD" id="cd16913">
    <property type="entry name" value="YkuD_like"/>
    <property type="match status" value="1"/>
</dbReference>
<evidence type="ECO:0000256" key="8">
    <source>
        <dbReference type="SAM" id="Phobius"/>
    </source>
</evidence>
<reference evidence="10 12" key="2">
    <citation type="journal article" date="2020" name="Int. J. Syst. Evol. Microbiol.">
        <title>Vagococcus xieshaowenii sp. nov., isolated from snow finch (Montifringilla taczanowskii) cloacal content.</title>
        <authorList>
            <person name="Ge Y."/>
            <person name="Yang J."/>
            <person name="Lai X.H."/>
            <person name="Zhang G."/>
            <person name="Jin D."/>
            <person name="Lu S."/>
            <person name="Wang B."/>
            <person name="Huang Y."/>
            <person name="Huang Y."/>
            <person name="Ren Z."/>
            <person name="Zhang X."/>
            <person name="Xu J."/>
        </authorList>
    </citation>
    <scope>NUCLEOTIDE SEQUENCE [LARGE SCALE GENOMIC DNA]</scope>
    <source>
        <strain evidence="10">Personal::cf-49</strain>
        <strain evidence="12">personal::cf-49</strain>
    </source>
</reference>
<proteinExistence type="predicted"/>
<feature type="active site" description="Nucleophile" evidence="6">
    <location>
        <position position="213"/>
    </location>
</feature>
<feature type="transmembrane region" description="Helical" evidence="8">
    <location>
        <begin position="20"/>
        <end position="38"/>
    </location>
</feature>
<feature type="compositionally biased region" description="Basic and acidic residues" evidence="7">
    <location>
        <begin position="68"/>
        <end position="94"/>
    </location>
</feature>
<gene>
    <name evidence="11" type="ORF">E4031_05675</name>
    <name evidence="10" type="ORF">E4Z98_07420</name>
</gene>
<dbReference type="GO" id="GO:0016740">
    <property type="term" value="F:transferase activity"/>
    <property type="evidence" value="ECO:0007669"/>
    <property type="project" value="UniProtKB-KW"/>
</dbReference>
<feature type="domain" description="L,D-TPase catalytic" evidence="9">
    <location>
        <begin position="112"/>
        <end position="237"/>
    </location>
</feature>
<evidence type="ECO:0000256" key="1">
    <source>
        <dbReference type="ARBA" id="ARBA00004752"/>
    </source>
</evidence>
<dbReference type="PANTHER" id="PTHR30582">
    <property type="entry name" value="L,D-TRANSPEPTIDASE"/>
    <property type="match status" value="1"/>
</dbReference>
<evidence type="ECO:0000313" key="11">
    <source>
        <dbReference type="EMBL" id="TFZ40872.1"/>
    </source>
</evidence>
<keyword evidence="12" id="KW-1185">Reference proteome</keyword>
<dbReference type="EMBL" id="SRHU01000023">
    <property type="protein sequence ID" value="TFZ40872.1"/>
    <property type="molecule type" value="Genomic_DNA"/>
</dbReference>
<evidence type="ECO:0000313" key="13">
    <source>
        <dbReference type="Proteomes" id="UP000297725"/>
    </source>
</evidence>
<organism evidence="11 13">
    <name type="scientific">Vagococcus xieshaowenii</name>
    <dbReference type="NCBI Taxonomy" id="2562451"/>
    <lineage>
        <taxon>Bacteria</taxon>
        <taxon>Bacillati</taxon>
        <taxon>Bacillota</taxon>
        <taxon>Bacilli</taxon>
        <taxon>Lactobacillales</taxon>
        <taxon>Enterococcaceae</taxon>
        <taxon>Vagococcus</taxon>
    </lineage>
</organism>
<dbReference type="Proteomes" id="UP000296883">
    <property type="component" value="Chromosome"/>
</dbReference>
<feature type="region of interest" description="Disordered" evidence="7">
    <location>
        <begin position="47"/>
        <end position="100"/>
    </location>
</feature>
<dbReference type="InterPro" id="IPR005490">
    <property type="entry name" value="LD_TPept_cat_dom"/>
</dbReference>
<reference evidence="11 13" key="1">
    <citation type="submission" date="2019-03" db="EMBL/GenBank/DDBJ databases">
        <title>Vagococcus sp. was isolated fron gut of Carduelis flavirostris.</title>
        <authorList>
            <person name="Ge Y."/>
        </authorList>
    </citation>
    <scope>NUCLEOTIDE SEQUENCE [LARGE SCALE GENOMIC DNA]</scope>
    <source>
        <strain evidence="11 13">CF-210</strain>
    </source>
</reference>
<dbReference type="PROSITE" id="PS52029">
    <property type="entry name" value="LD_TPASE"/>
    <property type="match status" value="1"/>
</dbReference>
<name>A0AAJ5EE98_9ENTE</name>
<evidence type="ECO:0000256" key="6">
    <source>
        <dbReference type="PROSITE-ProRule" id="PRU01373"/>
    </source>
</evidence>
<evidence type="ECO:0000256" key="3">
    <source>
        <dbReference type="ARBA" id="ARBA00022960"/>
    </source>
</evidence>
<evidence type="ECO:0000256" key="4">
    <source>
        <dbReference type="ARBA" id="ARBA00022984"/>
    </source>
</evidence>
<dbReference type="Proteomes" id="UP000297725">
    <property type="component" value="Unassembled WGS sequence"/>
</dbReference>
<feature type="active site" description="Proton donor/acceptor" evidence="6">
    <location>
        <position position="187"/>
    </location>
</feature>
<dbReference type="Gene3D" id="2.40.440.10">
    <property type="entry name" value="L,D-transpeptidase catalytic domain-like"/>
    <property type="match status" value="1"/>
</dbReference>
<dbReference type="InterPro" id="IPR050979">
    <property type="entry name" value="LD-transpeptidase"/>
</dbReference>
<dbReference type="GO" id="GO:0008360">
    <property type="term" value="P:regulation of cell shape"/>
    <property type="evidence" value="ECO:0007669"/>
    <property type="project" value="UniProtKB-UniRule"/>
</dbReference>
<dbReference type="Pfam" id="PF03734">
    <property type="entry name" value="YkuD"/>
    <property type="match status" value="1"/>
</dbReference>
<dbReference type="EMBL" id="CP038865">
    <property type="protein sequence ID" value="QCA29151.1"/>
    <property type="molecule type" value="Genomic_DNA"/>
</dbReference>
<sequence>MTDRKDGNTIKQKQKKIIKILGTITVLLTVVAASLYTYNLKKEAAEYQTTSPSRLLDDSSVVSQSTSTKEEIDQRDMQDVKQEKKAQTKKDVHPWNEPSEASYPIIKDPSKLSVEVSIPNQRVYIKENGETVYTMICSTGDSKAGTPTPTGDFVIEPERGDKFYWQEDDDWAYNWVSFSGHGVYLFHSVLMWNEHEVEEKEAVKLGQEASHGCIRLPLPDSKWFYDTITTGTSVTIS</sequence>
<evidence type="ECO:0000256" key="7">
    <source>
        <dbReference type="SAM" id="MobiDB-lite"/>
    </source>
</evidence>
<dbReference type="GO" id="GO:0071972">
    <property type="term" value="F:peptidoglycan L,D-transpeptidase activity"/>
    <property type="evidence" value="ECO:0007669"/>
    <property type="project" value="TreeGrafter"/>
</dbReference>
<evidence type="ECO:0000256" key="5">
    <source>
        <dbReference type="ARBA" id="ARBA00023316"/>
    </source>
</evidence>
<accession>A0AAJ5EE98</accession>
<keyword evidence="8" id="KW-0812">Transmembrane</keyword>
<dbReference type="PANTHER" id="PTHR30582:SF2">
    <property type="entry name" value="L,D-TRANSPEPTIDASE YCIB-RELATED"/>
    <property type="match status" value="1"/>
</dbReference>
<evidence type="ECO:0000256" key="2">
    <source>
        <dbReference type="ARBA" id="ARBA00022679"/>
    </source>
</evidence>
<keyword evidence="2" id="KW-0808">Transferase</keyword>
<dbReference type="RefSeq" id="WP_135254477.1">
    <property type="nucleotide sequence ID" value="NZ_CP038865.1"/>
</dbReference>
<dbReference type="AlphaFoldDB" id="A0AAJ5EE98"/>
<keyword evidence="3 6" id="KW-0133">Cell shape</keyword>
<keyword evidence="4 6" id="KW-0573">Peptidoglycan synthesis</keyword>
<keyword evidence="5 6" id="KW-0961">Cell wall biogenesis/degradation</keyword>
<evidence type="ECO:0000313" key="10">
    <source>
        <dbReference type="EMBL" id="QCA29151.1"/>
    </source>
</evidence>
<dbReference type="GO" id="GO:0005576">
    <property type="term" value="C:extracellular region"/>
    <property type="evidence" value="ECO:0007669"/>
    <property type="project" value="TreeGrafter"/>
</dbReference>
<dbReference type="InterPro" id="IPR038063">
    <property type="entry name" value="Transpep_catalytic_dom"/>
</dbReference>
<protein>
    <submittedName>
        <fullName evidence="11">Murein L,D-transpeptidase</fullName>
    </submittedName>
</protein>
<keyword evidence="8" id="KW-1133">Transmembrane helix</keyword>
<keyword evidence="8" id="KW-0472">Membrane</keyword>
<dbReference type="GO" id="GO:0071555">
    <property type="term" value="P:cell wall organization"/>
    <property type="evidence" value="ECO:0007669"/>
    <property type="project" value="UniProtKB-UniRule"/>
</dbReference>
<dbReference type="GO" id="GO:0018104">
    <property type="term" value="P:peptidoglycan-protein cross-linking"/>
    <property type="evidence" value="ECO:0007669"/>
    <property type="project" value="TreeGrafter"/>
</dbReference>
<comment type="pathway">
    <text evidence="1 6">Cell wall biogenesis; peptidoglycan biosynthesis.</text>
</comment>
<evidence type="ECO:0000313" key="12">
    <source>
        <dbReference type="Proteomes" id="UP000296883"/>
    </source>
</evidence>